<evidence type="ECO:0000256" key="6">
    <source>
        <dbReference type="SAM" id="Phobius"/>
    </source>
</evidence>
<keyword evidence="3" id="KW-0805">Transcription regulation</keyword>
<dbReference type="PANTHER" id="PTHR32071:SF57">
    <property type="entry name" value="C4-DICARBOXYLATE TRANSPORT TRANSCRIPTIONAL REGULATORY PROTEIN DCTD"/>
    <property type="match status" value="1"/>
</dbReference>
<gene>
    <name evidence="8" type="ORF">AWY79_07420</name>
</gene>
<evidence type="ECO:0000313" key="8">
    <source>
        <dbReference type="EMBL" id="AMK10952.1"/>
    </source>
</evidence>
<dbReference type="InterPro" id="IPR002078">
    <property type="entry name" value="Sigma_54_int"/>
</dbReference>
<dbReference type="InterPro" id="IPR036388">
    <property type="entry name" value="WH-like_DNA-bd_sf"/>
</dbReference>
<dbReference type="Gene3D" id="3.40.50.300">
    <property type="entry name" value="P-loop containing nucleotide triphosphate hydrolases"/>
    <property type="match status" value="1"/>
</dbReference>
<reference evidence="8 9" key="1">
    <citation type="journal article" date="2016" name="Front. Microbiol.">
        <title>Genome Sequence of the Piezophilic, Mesophilic Sulfate-Reducing Bacterium Desulfovibrio indicus J2T.</title>
        <authorList>
            <person name="Cao J."/>
            <person name="Maignien L."/>
            <person name="Shao Z."/>
            <person name="Alain K."/>
            <person name="Jebbar M."/>
        </authorList>
    </citation>
    <scope>NUCLEOTIDE SEQUENCE [LARGE SCALE GENOMIC DNA]</scope>
    <source>
        <strain evidence="8 9">J2</strain>
    </source>
</reference>
<evidence type="ECO:0000313" key="9">
    <source>
        <dbReference type="Proteomes" id="UP000055611"/>
    </source>
</evidence>
<dbReference type="InterPro" id="IPR025662">
    <property type="entry name" value="Sigma_54_int_dom_ATP-bd_1"/>
</dbReference>
<dbReference type="InterPro" id="IPR027417">
    <property type="entry name" value="P-loop_NTPase"/>
</dbReference>
<evidence type="ECO:0000256" key="2">
    <source>
        <dbReference type="ARBA" id="ARBA00022840"/>
    </source>
</evidence>
<keyword evidence="6" id="KW-0472">Membrane</keyword>
<feature type="transmembrane region" description="Helical" evidence="6">
    <location>
        <begin position="386"/>
        <end position="406"/>
    </location>
</feature>
<dbReference type="CDD" id="cd00009">
    <property type="entry name" value="AAA"/>
    <property type="match status" value="1"/>
</dbReference>
<keyword evidence="4" id="KW-0238">DNA-binding</keyword>
<dbReference type="Pfam" id="PF00158">
    <property type="entry name" value="Sigma54_activat"/>
    <property type="match status" value="1"/>
</dbReference>
<name>A0ABN4LWU3_9BACT</name>
<dbReference type="Gene3D" id="6.10.340.10">
    <property type="match status" value="1"/>
</dbReference>
<dbReference type="Gene3D" id="1.10.10.10">
    <property type="entry name" value="Winged helix-like DNA-binding domain superfamily/Winged helix DNA-binding domain"/>
    <property type="match status" value="1"/>
</dbReference>
<proteinExistence type="predicted"/>
<keyword evidence="5" id="KW-0804">Transcription</keyword>
<dbReference type="Gene3D" id="1.10.8.60">
    <property type="match status" value="1"/>
</dbReference>
<evidence type="ECO:0000259" key="7">
    <source>
        <dbReference type="PROSITE" id="PS50045"/>
    </source>
</evidence>
<dbReference type="Pfam" id="PF25601">
    <property type="entry name" value="AAA_lid_14"/>
    <property type="match status" value="1"/>
</dbReference>
<dbReference type="PROSITE" id="PS00688">
    <property type="entry name" value="SIGMA54_INTERACT_3"/>
    <property type="match status" value="1"/>
</dbReference>
<dbReference type="InterPro" id="IPR003593">
    <property type="entry name" value="AAA+_ATPase"/>
</dbReference>
<keyword evidence="1" id="KW-0547">Nucleotide-binding</keyword>
<accession>A0ABN4LWU3</accession>
<sequence length="847" mass="93878">MFDAAETSEDAMAVFFSSERTFPEWLRKRLSFIARKLGLRGKLLLALLPPIVAVMLVTGYASYRVSDEFIDIALGRTVRQNTLAVAHETEQYLDGCRRDLLFLAGGAPDAASLADAFARLLASGGTPYLELCFLPASGGQPVVLVRQGREVREIAPEDYPRISPNPFAELDRMGTLQPGQVFPSDVLEVSYPMPTPDSANRFVTANVIRFYTRYAGNGAIPPGILYLSVEASTLRNLLSWYNSNKSPLWAFPRSDELRFSYFLNSDGWILFQSEDFADPGAPLTTYHAREGYDGSLGKPGHQAAFRPNEKHATYWAAVADLAKGSNGLQKVEEERTSDSGVGFHYFSYAPVLFRTAPGQPPSVYGGVVFVDRSQLPIVAGYKNMDVLLFVTIGAITLISLLVFWFGRILTRPIRELAAKMNDLDSLEDMEEINLPYSGYDITALQGSINNIIRRVKEQVVEIQAKDEAILNVNRRERANLDREREILVEAELSRIPEIVGIGTAVANLKVNILKAAQVDVDVLITGETGTGKQLVAEAIHAHSSRSERPFISINCGALDENLLLDALFGHVKGAFSEAKEDRNGAFVEADGGILFLDEIQSASPKVQQSLLRALASRKIKPLGSDREVNVDVRILAATNVDIPSLIEERTFREDLYYRLKVVSINTPALRENRENIPLLCVYYLQQAVTLAGREHLELSKGALVKLTSYDWPGNVRELVNCITRAAVMAETDVIQAEEIRLENELYAWPAEPRPETAPEPVAAHRDHPAAEIAEPHARGDHEPGLNARQKEAWDVIRKKGTVTRKEYQELVGGDLPTRTAIYDLQDFVKRGLLVKTGKGPSTRYELP</sequence>
<feature type="domain" description="Sigma-54 factor interaction" evidence="7">
    <location>
        <begin position="498"/>
        <end position="727"/>
    </location>
</feature>
<evidence type="ECO:0000256" key="3">
    <source>
        <dbReference type="ARBA" id="ARBA00023015"/>
    </source>
</evidence>
<dbReference type="InterPro" id="IPR025943">
    <property type="entry name" value="Sigma_54_int_dom_ATP-bd_2"/>
</dbReference>
<evidence type="ECO:0000256" key="5">
    <source>
        <dbReference type="ARBA" id="ARBA00023163"/>
    </source>
</evidence>
<evidence type="ECO:0000256" key="1">
    <source>
        <dbReference type="ARBA" id="ARBA00022741"/>
    </source>
</evidence>
<dbReference type="InterPro" id="IPR058031">
    <property type="entry name" value="AAA_lid_NorR"/>
</dbReference>
<keyword evidence="9" id="KW-1185">Reference proteome</keyword>
<dbReference type="EMBL" id="CP014206">
    <property type="protein sequence ID" value="AMK10952.1"/>
    <property type="molecule type" value="Genomic_DNA"/>
</dbReference>
<dbReference type="PROSITE" id="PS00675">
    <property type="entry name" value="SIGMA54_INTERACT_1"/>
    <property type="match status" value="1"/>
</dbReference>
<dbReference type="PROSITE" id="PS50045">
    <property type="entry name" value="SIGMA54_INTERACT_4"/>
    <property type="match status" value="1"/>
</dbReference>
<keyword evidence="6" id="KW-0812">Transmembrane</keyword>
<organism evidence="8 9">
    <name type="scientific">Pseudodesulfovibrio indicus</name>
    <dbReference type="NCBI Taxonomy" id="1716143"/>
    <lineage>
        <taxon>Bacteria</taxon>
        <taxon>Pseudomonadati</taxon>
        <taxon>Thermodesulfobacteriota</taxon>
        <taxon>Desulfovibrionia</taxon>
        <taxon>Desulfovibrionales</taxon>
        <taxon>Desulfovibrionaceae</taxon>
    </lineage>
</organism>
<dbReference type="Proteomes" id="UP000055611">
    <property type="component" value="Chromosome"/>
</dbReference>
<evidence type="ECO:0000256" key="4">
    <source>
        <dbReference type="ARBA" id="ARBA00023125"/>
    </source>
</evidence>
<feature type="transmembrane region" description="Helical" evidence="6">
    <location>
        <begin position="43"/>
        <end position="63"/>
    </location>
</feature>
<keyword evidence="6" id="KW-1133">Transmembrane helix</keyword>
<protein>
    <recommendedName>
        <fullName evidence="7">Sigma-54 factor interaction domain-containing protein</fullName>
    </recommendedName>
</protein>
<dbReference type="SMART" id="SM00382">
    <property type="entry name" value="AAA"/>
    <property type="match status" value="1"/>
</dbReference>
<dbReference type="SUPFAM" id="SSF52540">
    <property type="entry name" value="P-loop containing nucleoside triphosphate hydrolases"/>
    <property type="match status" value="1"/>
</dbReference>
<keyword evidence="2" id="KW-0067">ATP-binding</keyword>
<dbReference type="PANTHER" id="PTHR32071">
    <property type="entry name" value="TRANSCRIPTIONAL REGULATORY PROTEIN"/>
    <property type="match status" value="1"/>
</dbReference>
<dbReference type="PROSITE" id="PS00676">
    <property type="entry name" value="SIGMA54_INTERACT_2"/>
    <property type="match status" value="1"/>
</dbReference>
<dbReference type="InterPro" id="IPR025944">
    <property type="entry name" value="Sigma_54_int_dom_CS"/>
</dbReference>